<comment type="similarity">
    <text evidence="2 6">Belongs to the peroxisomal membrane protein PXMP2/4 family.</text>
</comment>
<dbReference type="FunCoup" id="F0ZYG2">
    <property type="interactions" value="192"/>
</dbReference>
<keyword evidence="4 6" id="KW-1133">Transmembrane helix</keyword>
<evidence type="ECO:0000256" key="5">
    <source>
        <dbReference type="ARBA" id="ARBA00023136"/>
    </source>
</evidence>
<dbReference type="VEuPathDB" id="AmoebaDB:DICPUDRAFT_83072"/>
<dbReference type="GO" id="GO:0005737">
    <property type="term" value="C:cytoplasm"/>
    <property type="evidence" value="ECO:0000318"/>
    <property type="project" value="GO_Central"/>
</dbReference>
<dbReference type="eggNOG" id="KOG1944">
    <property type="taxonomic scope" value="Eukaryota"/>
</dbReference>
<dbReference type="GO" id="GO:0005778">
    <property type="term" value="C:peroxisomal membrane"/>
    <property type="evidence" value="ECO:0000318"/>
    <property type="project" value="GO_Central"/>
</dbReference>
<keyword evidence="5 6" id="KW-0472">Membrane</keyword>
<evidence type="ECO:0000313" key="7">
    <source>
        <dbReference type="EMBL" id="EGC31015.1"/>
    </source>
</evidence>
<dbReference type="OrthoDB" id="10267969at2759"/>
<dbReference type="GeneID" id="10508253"/>
<evidence type="ECO:0000256" key="4">
    <source>
        <dbReference type="ARBA" id="ARBA00022989"/>
    </source>
</evidence>
<dbReference type="KEGG" id="dpp:DICPUDRAFT_83072"/>
<dbReference type="RefSeq" id="XP_003292453.1">
    <property type="nucleotide sequence ID" value="XM_003292405.1"/>
</dbReference>
<accession>F0ZYG2</accession>
<dbReference type="InParanoid" id="F0ZYG2"/>
<dbReference type="AlphaFoldDB" id="F0ZYG2"/>
<dbReference type="PANTHER" id="PTHR11266">
    <property type="entry name" value="PEROXISOMAL MEMBRANE PROTEIN 2, PXMP2 MPV17"/>
    <property type="match status" value="1"/>
</dbReference>
<dbReference type="STRING" id="5786.F0ZYG2"/>
<dbReference type="PANTHER" id="PTHR11266:SF112">
    <property type="entry name" value="PXMP2_4 FAMILY PROTEIN 3"/>
    <property type="match status" value="1"/>
</dbReference>
<comment type="subcellular location">
    <subcellularLocation>
        <location evidence="1">Membrane</location>
        <topology evidence="1">Multi-pass membrane protein</topology>
    </subcellularLocation>
</comment>
<evidence type="ECO:0000256" key="3">
    <source>
        <dbReference type="ARBA" id="ARBA00022692"/>
    </source>
</evidence>
<evidence type="ECO:0008006" key="9">
    <source>
        <dbReference type="Google" id="ProtNLM"/>
    </source>
</evidence>
<keyword evidence="3 6" id="KW-0812">Transmembrane</keyword>
<sequence length="184" mass="21233">MSNSKPLSVTDVVSTWYMKKLKNTPIQTKAITSAVLSFASSVIAQKLIEKKNIDWSRVAKFTVWGLISSPLVHFWHIILDRLFRNIKGQYQTWGKMIVDQLVFAPFINIAFYTVLALLDGKPKSILFKLYFDLFPTLKASWKVWPIAQFINFKFVPSHLRVLFGNLIGFLWGMYLAVISSKKRN</sequence>
<feature type="transmembrane region" description="Helical" evidence="6">
    <location>
        <begin position="100"/>
        <end position="118"/>
    </location>
</feature>
<keyword evidence="8" id="KW-1185">Reference proteome</keyword>
<name>F0ZYG2_DICPU</name>
<dbReference type="Proteomes" id="UP000001064">
    <property type="component" value="Unassembled WGS sequence"/>
</dbReference>
<evidence type="ECO:0000313" key="8">
    <source>
        <dbReference type="Proteomes" id="UP000001064"/>
    </source>
</evidence>
<evidence type="ECO:0000256" key="6">
    <source>
        <dbReference type="RuleBase" id="RU363053"/>
    </source>
</evidence>
<evidence type="ECO:0000256" key="2">
    <source>
        <dbReference type="ARBA" id="ARBA00006824"/>
    </source>
</evidence>
<dbReference type="OMA" id="QHSVFAY"/>
<organism evidence="7 8">
    <name type="scientific">Dictyostelium purpureum</name>
    <name type="common">Slime mold</name>
    <dbReference type="NCBI Taxonomy" id="5786"/>
    <lineage>
        <taxon>Eukaryota</taxon>
        <taxon>Amoebozoa</taxon>
        <taxon>Evosea</taxon>
        <taxon>Eumycetozoa</taxon>
        <taxon>Dictyostelia</taxon>
        <taxon>Dictyosteliales</taxon>
        <taxon>Dictyosteliaceae</taxon>
        <taxon>Dictyostelium</taxon>
    </lineage>
</organism>
<dbReference type="InterPro" id="IPR007248">
    <property type="entry name" value="Mpv17_PMP22"/>
</dbReference>
<dbReference type="Pfam" id="PF04117">
    <property type="entry name" value="Mpv17_PMP22"/>
    <property type="match status" value="1"/>
</dbReference>
<feature type="transmembrane region" description="Helical" evidence="6">
    <location>
        <begin position="61"/>
        <end position="79"/>
    </location>
</feature>
<protein>
    <recommendedName>
        <fullName evidence="9">Pmp22 family protein</fullName>
    </recommendedName>
</protein>
<proteinExistence type="inferred from homology"/>
<reference evidence="8" key="1">
    <citation type="journal article" date="2011" name="Genome Biol.">
        <title>Comparative genomics of the social amoebae Dictyostelium discoideum and Dictyostelium purpureum.</title>
        <authorList>
            <consortium name="US DOE Joint Genome Institute (JGI-PGF)"/>
            <person name="Sucgang R."/>
            <person name="Kuo A."/>
            <person name="Tian X."/>
            <person name="Salerno W."/>
            <person name="Parikh A."/>
            <person name="Feasley C.L."/>
            <person name="Dalin E."/>
            <person name="Tu H."/>
            <person name="Huang E."/>
            <person name="Barry K."/>
            <person name="Lindquist E."/>
            <person name="Shapiro H."/>
            <person name="Bruce D."/>
            <person name="Schmutz J."/>
            <person name="Salamov A."/>
            <person name="Fey P."/>
            <person name="Gaudet P."/>
            <person name="Anjard C."/>
            <person name="Babu M.M."/>
            <person name="Basu S."/>
            <person name="Bushmanova Y."/>
            <person name="van der Wel H."/>
            <person name="Katoh-Kurasawa M."/>
            <person name="Dinh C."/>
            <person name="Coutinho P.M."/>
            <person name="Saito T."/>
            <person name="Elias M."/>
            <person name="Schaap P."/>
            <person name="Kay R.R."/>
            <person name="Henrissat B."/>
            <person name="Eichinger L."/>
            <person name="Rivero F."/>
            <person name="Putnam N.H."/>
            <person name="West C.M."/>
            <person name="Loomis W.F."/>
            <person name="Chisholm R.L."/>
            <person name="Shaulsky G."/>
            <person name="Strassmann J.E."/>
            <person name="Queller D.C."/>
            <person name="Kuspa A."/>
            <person name="Grigoriev I.V."/>
        </authorList>
    </citation>
    <scope>NUCLEOTIDE SEQUENCE [LARGE SCALE GENOMIC DNA]</scope>
    <source>
        <strain evidence="8">QSDP1</strain>
    </source>
</reference>
<evidence type="ECO:0000256" key="1">
    <source>
        <dbReference type="ARBA" id="ARBA00004141"/>
    </source>
</evidence>
<dbReference type="EMBL" id="GL871283">
    <property type="protein sequence ID" value="EGC31015.1"/>
    <property type="molecule type" value="Genomic_DNA"/>
</dbReference>
<gene>
    <name evidence="7" type="ORF">DICPUDRAFT_83072</name>
</gene>
<feature type="transmembrane region" description="Helical" evidence="6">
    <location>
        <begin position="159"/>
        <end position="178"/>
    </location>
</feature>